<dbReference type="PANTHER" id="PTHR42792">
    <property type="entry name" value="FLAGELLIN"/>
    <property type="match status" value="1"/>
</dbReference>
<dbReference type="PANTHER" id="PTHR42792:SF2">
    <property type="entry name" value="FLAGELLIN"/>
    <property type="match status" value="1"/>
</dbReference>
<gene>
    <name evidence="6" type="primary">fliC</name>
    <name evidence="6" type="ORF">XINFAN_00446</name>
</gene>
<name>A0A3P5WHV1_9RHOB</name>
<evidence type="ECO:0000256" key="1">
    <source>
        <dbReference type="ARBA" id="ARBA00005709"/>
    </source>
</evidence>
<dbReference type="GO" id="GO:0005576">
    <property type="term" value="C:extracellular region"/>
    <property type="evidence" value="ECO:0007669"/>
    <property type="project" value="UniProtKB-SubCell"/>
</dbReference>
<keyword evidence="6" id="KW-0966">Cell projection</keyword>
<feature type="domain" description="Flagellin N-terminal" evidence="4">
    <location>
        <begin position="4"/>
        <end position="137"/>
    </location>
</feature>
<keyword evidence="2 3" id="KW-0975">Bacterial flagellum</keyword>
<feature type="domain" description="Flagellin C-terminal" evidence="5">
    <location>
        <begin position="436"/>
        <end position="520"/>
    </location>
</feature>
<dbReference type="InterPro" id="IPR046358">
    <property type="entry name" value="Flagellin_C"/>
</dbReference>
<comment type="function">
    <text evidence="3">Flagellin is the subunit protein which polymerizes to form the filaments of bacterial flagella.</text>
</comment>
<keyword evidence="3" id="KW-0964">Secreted</keyword>
<dbReference type="AlphaFoldDB" id="A0A3P5WHV1"/>
<evidence type="ECO:0000256" key="2">
    <source>
        <dbReference type="ARBA" id="ARBA00023143"/>
    </source>
</evidence>
<accession>A0A3P5WHV1</accession>
<dbReference type="Pfam" id="PF00700">
    <property type="entry name" value="Flagellin_C"/>
    <property type="match status" value="1"/>
</dbReference>
<dbReference type="Proteomes" id="UP000277498">
    <property type="component" value="Unassembled WGS sequence"/>
</dbReference>
<dbReference type="EMBL" id="UXAW01000033">
    <property type="protein sequence ID" value="VDC20352.1"/>
    <property type="molecule type" value="Genomic_DNA"/>
</dbReference>
<keyword evidence="6" id="KW-0969">Cilium</keyword>
<keyword evidence="7" id="KW-1185">Reference proteome</keyword>
<evidence type="ECO:0000256" key="3">
    <source>
        <dbReference type="RuleBase" id="RU362073"/>
    </source>
</evidence>
<dbReference type="Pfam" id="PF00669">
    <property type="entry name" value="Flagellin_N"/>
    <property type="match status" value="1"/>
</dbReference>
<evidence type="ECO:0000259" key="4">
    <source>
        <dbReference type="Pfam" id="PF00669"/>
    </source>
</evidence>
<evidence type="ECO:0000259" key="5">
    <source>
        <dbReference type="Pfam" id="PF00700"/>
    </source>
</evidence>
<dbReference type="GO" id="GO:0009288">
    <property type="term" value="C:bacterial-type flagellum"/>
    <property type="evidence" value="ECO:0007669"/>
    <property type="project" value="UniProtKB-SubCell"/>
</dbReference>
<sequence>MSSILTNTSAMVALQTMKSINTNLTKVQSEISTGKSVATARDNAAVWSISKVMESDVKGFKGISDSLSLGSSTLTVAREASEKIQGLLSDMKEKIVTAQGENVPREKLQTDINALRDQIAGIVGAAQFSGLNLISGTEDVKFLSSLDRSDAGVTTSDITVARQDMSTKAGVMGSGADGVSLNSNVQFAGATPVPGGTPTTVSKAGNNATVTIAGTFAAGNTADVTINGAQVSYAWQTGDTVDDIAAALSGAINGLGIQGVSAAAGAGGVITITSANAFEDVNVAAAASGGTAQVTALSADPSHVAGASGKIAERAEKIEFSNAANVNEGDGYSLSIDGKAYSYVAGKGETMEDVARGLKIAIDSGKVEGISTRVAFNDTSSKWELKVDFSGVKDDAAVTSRAVTVSGYSGGTASGGMFGLDSLDVTTKESARSALENIESMISRAIDAAAEFGSAQGRIDIQASFVTSLTDALTAGIGTLVDADMEEASARLQALQVQQQLGIQALSIANQQPQNLLALFR</sequence>
<evidence type="ECO:0000313" key="6">
    <source>
        <dbReference type="EMBL" id="VDC20352.1"/>
    </source>
</evidence>
<dbReference type="RefSeq" id="WP_124084878.1">
    <property type="nucleotide sequence ID" value="NZ_UXAW01000033.1"/>
</dbReference>
<dbReference type="SUPFAM" id="SSF64518">
    <property type="entry name" value="Phase 1 flagellin"/>
    <property type="match status" value="1"/>
</dbReference>
<reference evidence="6 7" key="1">
    <citation type="submission" date="2018-11" db="EMBL/GenBank/DDBJ databases">
        <authorList>
            <person name="Criscuolo A."/>
        </authorList>
    </citation>
    <scope>NUCLEOTIDE SEQUENCE [LARGE SCALE GENOMIC DNA]</scope>
    <source>
        <strain evidence="6">ACIP111625</strain>
    </source>
</reference>
<proteinExistence type="inferred from homology"/>
<dbReference type="OrthoDB" id="8328560at2"/>
<evidence type="ECO:0000313" key="7">
    <source>
        <dbReference type="Proteomes" id="UP000277498"/>
    </source>
</evidence>
<dbReference type="InterPro" id="IPR001492">
    <property type="entry name" value="Flagellin"/>
</dbReference>
<keyword evidence="6" id="KW-0282">Flagellum</keyword>
<dbReference type="GO" id="GO:0005198">
    <property type="term" value="F:structural molecule activity"/>
    <property type="evidence" value="ECO:0007669"/>
    <property type="project" value="UniProtKB-UniRule"/>
</dbReference>
<comment type="similarity">
    <text evidence="1 3">Belongs to the bacterial flagellin family.</text>
</comment>
<dbReference type="Gene3D" id="1.20.1330.10">
    <property type="entry name" value="f41 fragment of flagellin, N-terminal domain"/>
    <property type="match status" value="2"/>
</dbReference>
<comment type="subcellular location">
    <subcellularLocation>
        <location evidence="3">Secreted</location>
    </subcellularLocation>
    <subcellularLocation>
        <location evidence="3">Bacterial flagellum</location>
    </subcellularLocation>
</comment>
<protein>
    <recommendedName>
        <fullName evidence="3">Flagellin</fullName>
    </recommendedName>
</protein>
<dbReference type="InterPro" id="IPR001029">
    <property type="entry name" value="Flagellin_N"/>
</dbReference>
<organism evidence="6 7">
    <name type="scientific">Pseudogemmobacter humi</name>
    <dbReference type="NCBI Taxonomy" id="2483812"/>
    <lineage>
        <taxon>Bacteria</taxon>
        <taxon>Pseudomonadati</taxon>
        <taxon>Pseudomonadota</taxon>
        <taxon>Alphaproteobacteria</taxon>
        <taxon>Rhodobacterales</taxon>
        <taxon>Paracoccaceae</taxon>
        <taxon>Pseudogemmobacter</taxon>
    </lineage>
</organism>